<feature type="compositionally biased region" description="Gly residues" evidence="1">
    <location>
        <begin position="355"/>
        <end position="376"/>
    </location>
</feature>
<dbReference type="EMBL" id="CAUYUJ010005236">
    <property type="protein sequence ID" value="CAK0812803.1"/>
    <property type="molecule type" value="Genomic_DNA"/>
</dbReference>
<evidence type="ECO:0000256" key="1">
    <source>
        <dbReference type="SAM" id="MobiDB-lite"/>
    </source>
</evidence>
<name>A0ABN9R3G4_9DINO</name>
<comment type="caution">
    <text evidence="2">The sequence shown here is derived from an EMBL/GenBank/DDBJ whole genome shotgun (WGS) entry which is preliminary data.</text>
</comment>
<accession>A0ABN9R3G4</accession>
<proteinExistence type="predicted"/>
<feature type="compositionally biased region" description="Polar residues" evidence="1">
    <location>
        <begin position="344"/>
        <end position="353"/>
    </location>
</feature>
<reference evidence="2" key="1">
    <citation type="submission" date="2023-10" db="EMBL/GenBank/DDBJ databases">
        <authorList>
            <person name="Chen Y."/>
            <person name="Shah S."/>
            <person name="Dougan E. K."/>
            <person name="Thang M."/>
            <person name="Chan C."/>
        </authorList>
    </citation>
    <scope>NUCLEOTIDE SEQUENCE [LARGE SCALE GENOMIC DNA]</scope>
</reference>
<organism evidence="2 3">
    <name type="scientific">Prorocentrum cordatum</name>
    <dbReference type="NCBI Taxonomy" id="2364126"/>
    <lineage>
        <taxon>Eukaryota</taxon>
        <taxon>Sar</taxon>
        <taxon>Alveolata</taxon>
        <taxon>Dinophyceae</taxon>
        <taxon>Prorocentrales</taxon>
        <taxon>Prorocentraceae</taxon>
        <taxon>Prorocentrum</taxon>
    </lineage>
</organism>
<protein>
    <submittedName>
        <fullName evidence="2">Uncharacterized protein</fullName>
    </submittedName>
</protein>
<evidence type="ECO:0000313" key="2">
    <source>
        <dbReference type="EMBL" id="CAK0812803.1"/>
    </source>
</evidence>
<sequence>MAATFTAEELRADFEGLPSSAFNGADESGRLQWMETVLAAEKDPRSKHDIRFYTGVGRFLAETVCSTQPEGNPESWKSFKLTPAMVVCALRVQEACATQSGQAGRTSGTAGTNDSDDGFKDAVREFVKAQAEQAKTNVKKGLSFNLADRKVEVGLATFPVEGLPSEELLAKWEASGKSAADRGRLYVGSFDGDDYQVAHRPYWSRSPKIDAVTGHGSLEERLKETLDMKKARSYDDRVQFPGFATFLGHVLTWGLKLVLTKTCTQTHLLSYVFLLTRVAEEHGGAFTAYHYDLLVRKAMAQKLEHEEGDVLHFLLKLNMDLVGEAKAKASAGSAKAAKFVHSKASASGSSQTAPKGGGKGNGKQGGKAGGKGGGGTKSPAPSTPPRMRSRSRPKADQKSSWDKSGGWYGKK</sequence>
<feature type="region of interest" description="Disordered" evidence="1">
    <location>
        <begin position="344"/>
        <end position="411"/>
    </location>
</feature>
<evidence type="ECO:0000313" key="3">
    <source>
        <dbReference type="Proteomes" id="UP001189429"/>
    </source>
</evidence>
<gene>
    <name evidence="2" type="ORF">PCOR1329_LOCUS16987</name>
</gene>
<dbReference type="Proteomes" id="UP001189429">
    <property type="component" value="Unassembled WGS sequence"/>
</dbReference>
<keyword evidence="3" id="KW-1185">Reference proteome</keyword>